<reference evidence="1" key="1">
    <citation type="submission" date="2020-11" db="EMBL/GenBank/DDBJ databases">
        <authorList>
            <person name="Koelle M."/>
            <person name="Horta M.A.C."/>
            <person name="Nowrousian M."/>
            <person name="Ohm R.A."/>
            <person name="Benz P."/>
            <person name="Pilgard A."/>
        </authorList>
    </citation>
    <scope>NUCLEOTIDE SEQUENCE</scope>
    <source>
        <strain evidence="1">FPRL280</strain>
    </source>
</reference>
<gene>
    <name evidence="1" type="ORF">IEO21_04316</name>
</gene>
<dbReference type="EMBL" id="JADOXO010000062">
    <property type="protein sequence ID" value="KAF9815989.1"/>
    <property type="molecule type" value="Genomic_DNA"/>
</dbReference>
<protein>
    <submittedName>
        <fullName evidence="1">Uncharacterized protein</fullName>
    </submittedName>
</protein>
<evidence type="ECO:0000313" key="2">
    <source>
        <dbReference type="Proteomes" id="UP000639403"/>
    </source>
</evidence>
<organism evidence="1 2">
    <name type="scientific">Rhodonia placenta</name>
    <dbReference type="NCBI Taxonomy" id="104341"/>
    <lineage>
        <taxon>Eukaryota</taxon>
        <taxon>Fungi</taxon>
        <taxon>Dikarya</taxon>
        <taxon>Basidiomycota</taxon>
        <taxon>Agaricomycotina</taxon>
        <taxon>Agaricomycetes</taxon>
        <taxon>Polyporales</taxon>
        <taxon>Adustoporiaceae</taxon>
        <taxon>Rhodonia</taxon>
    </lineage>
</organism>
<name>A0A8H7P430_9APHY</name>
<reference evidence="1" key="2">
    <citation type="journal article" name="Front. Microbiol.">
        <title>Degradative Capacity of Two Strains of Rhodonia placenta: From Phenotype to Genotype.</title>
        <authorList>
            <person name="Kolle M."/>
            <person name="Horta M.A.C."/>
            <person name="Nowrousian M."/>
            <person name="Ohm R.A."/>
            <person name="Benz J.P."/>
            <person name="Pilgard A."/>
        </authorList>
    </citation>
    <scope>NUCLEOTIDE SEQUENCE</scope>
    <source>
        <strain evidence="1">FPRL280</strain>
    </source>
</reference>
<evidence type="ECO:0000313" key="1">
    <source>
        <dbReference type="EMBL" id="KAF9815989.1"/>
    </source>
</evidence>
<accession>A0A8H7P430</accession>
<dbReference type="Gene3D" id="1.25.40.180">
    <property type="match status" value="1"/>
</dbReference>
<sequence length="395" mass="43724">MSLDSSQQEQPIYCAVGNATLYDDMRHSTSATASSFTQQAEISDLKAFFDGPSTARSRNPLHHSPLAHHAEHLRHTHGGTGLAPSALAHSAISKLEPSVPTASRTRGSAAAIAVQPPEQHEWFQSMAMGVAAMHADSRVVLAQAVFRQKKSWKRDDLDVLATVLIDYVVEGPCYNMERAARFTCKLYEFFRHDKGRDRAAHFKRRIEEHVYAKFAQYCVPLSTCQSNSTNSAQILYSTAPAPSVNPRLEARARSALHLAALVGELFADSMVSSWLILYCLNSLAAQTYVLEHLEAMQDLLSHAGHKLYEAPASDYWDKFTVVVQCRADGLLKGAGVADKAENCDKAKGLVQKIRVNVEEWRRLSSCSTSDDSSSSTLVEEDDEYIWPPRTLPKKC</sequence>
<comment type="caution">
    <text evidence="1">The sequence shown here is derived from an EMBL/GenBank/DDBJ whole genome shotgun (WGS) entry which is preliminary data.</text>
</comment>
<proteinExistence type="predicted"/>
<dbReference type="Proteomes" id="UP000639403">
    <property type="component" value="Unassembled WGS sequence"/>
</dbReference>
<dbReference type="AlphaFoldDB" id="A0A8H7P430"/>